<organism evidence="1 2">
    <name type="scientific">candidate division WWE3 bacterium</name>
    <dbReference type="NCBI Taxonomy" id="2053526"/>
    <lineage>
        <taxon>Bacteria</taxon>
        <taxon>Katanobacteria</taxon>
    </lineage>
</organism>
<dbReference type="AlphaFoldDB" id="A0A3D0ZQP8"/>
<accession>A0A3D0ZQP8</accession>
<dbReference type="EMBL" id="DOZN01000025">
    <property type="protein sequence ID" value="HCC42605.1"/>
    <property type="molecule type" value="Genomic_DNA"/>
</dbReference>
<evidence type="ECO:0000313" key="1">
    <source>
        <dbReference type="EMBL" id="HCC42605.1"/>
    </source>
</evidence>
<comment type="caution">
    <text evidence="1">The sequence shown here is derived from an EMBL/GenBank/DDBJ whole genome shotgun (WGS) entry which is preliminary data.</text>
</comment>
<protein>
    <submittedName>
        <fullName evidence="1">Uncharacterized protein</fullName>
    </submittedName>
</protein>
<name>A0A3D0ZQP8_UNCKA</name>
<proteinExistence type="predicted"/>
<sequence length="96" mass="10606">MGFGQRTVLIIFLFCLNIQTTSFLSGKVNAGSVGVVSATVTAERPTGDSSGLKTQTTDEQEISTKPKNILSLFKSRAEQFKYLFDLFVKEKQLPKQ</sequence>
<gene>
    <name evidence="1" type="ORF">DEP93_04000</name>
</gene>
<dbReference type="Proteomes" id="UP000263336">
    <property type="component" value="Unassembled WGS sequence"/>
</dbReference>
<reference evidence="1 2" key="1">
    <citation type="journal article" date="2018" name="Nat. Biotechnol.">
        <title>A standardized bacterial taxonomy based on genome phylogeny substantially revises the tree of life.</title>
        <authorList>
            <person name="Parks D.H."/>
            <person name="Chuvochina M."/>
            <person name="Waite D.W."/>
            <person name="Rinke C."/>
            <person name="Skarshewski A."/>
            <person name="Chaumeil P.A."/>
            <person name="Hugenholtz P."/>
        </authorList>
    </citation>
    <scope>NUCLEOTIDE SEQUENCE [LARGE SCALE GENOMIC DNA]</scope>
    <source>
        <strain evidence="1">UBA11701</strain>
    </source>
</reference>
<evidence type="ECO:0000313" key="2">
    <source>
        <dbReference type="Proteomes" id="UP000263336"/>
    </source>
</evidence>